<keyword evidence="1" id="KW-0175">Coiled coil</keyword>
<proteinExistence type="predicted"/>
<sequence>MDGDPGQLLVELKKERDEQKRRADAAEASLAGALEALERAREFMWGHGLPRIKVVEDALAEHTTPATARLLAIVTAAERHARYRCLGSAAHVSIAACDCDICKAVRLPKG</sequence>
<evidence type="ECO:0000313" key="2">
    <source>
        <dbReference type="EMBL" id="KKN73505.1"/>
    </source>
</evidence>
<protein>
    <submittedName>
        <fullName evidence="2">Uncharacterized protein</fullName>
    </submittedName>
</protein>
<organism evidence="2">
    <name type="scientific">marine sediment metagenome</name>
    <dbReference type="NCBI Taxonomy" id="412755"/>
    <lineage>
        <taxon>unclassified sequences</taxon>
        <taxon>metagenomes</taxon>
        <taxon>ecological metagenomes</taxon>
    </lineage>
</organism>
<gene>
    <name evidence="2" type="ORF">LCGC14_0399470</name>
</gene>
<dbReference type="EMBL" id="LAZR01000342">
    <property type="protein sequence ID" value="KKN73505.1"/>
    <property type="molecule type" value="Genomic_DNA"/>
</dbReference>
<evidence type="ECO:0000256" key="1">
    <source>
        <dbReference type="SAM" id="Coils"/>
    </source>
</evidence>
<name>A0A0F9SX61_9ZZZZ</name>
<accession>A0A0F9SX61</accession>
<comment type="caution">
    <text evidence="2">The sequence shown here is derived from an EMBL/GenBank/DDBJ whole genome shotgun (WGS) entry which is preliminary data.</text>
</comment>
<feature type="coiled-coil region" evidence="1">
    <location>
        <begin position="9"/>
        <end position="36"/>
    </location>
</feature>
<dbReference type="AlphaFoldDB" id="A0A0F9SX61"/>
<reference evidence="2" key="1">
    <citation type="journal article" date="2015" name="Nature">
        <title>Complex archaea that bridge the gap between prokaryotes and eukaryotes.</title>
        <authorList>
            <person name="Spang A."/>
            <person name="Saw J.H."/>
            <person name="Jorgensen S.L."/>
            <person name="Zaremba-Niedzwiedzka K."/>
            <person name="Martijn J."/>
            <person name="Lind A.E."/>
            <person name="van Eijk R."/>
            <person name="Schleper C."/>
            <person name="Guy L."/>
            <person name="Ettema T.J."/>
        </authorList>
    </citation>
    <scope>NUCLEOTIDE SEQUENCE</scope>
</reference>